<dbReference type="EMBL" id="QGGR01000026">
    <property type="protein sequence ID" value="PWK34611.1"/>
    <property type="molecule type" value="Genomic_DNA"/>
</dbReference>
<protein>
    <submittedName>
        <fullName evidence="1">Ferric iron reductase FhuF-like transporter</fullName>
    </submittedName>
</protein>
<reference evidence="1 2" key="1">
    <citation type="submission" date="2018-05" db="EMBL/GenBank/DDBJ databases">
        <title>Genomic Encyclopedia of Archaeal and Bacterial Type Strains, Phase II (KMG-II): from individual species to whole genera.</title>
        <authorList>
            <person name="Goeker M."/>
        </authorList>
    </citation>
    <scope>NUCLEOTIDE SEQUENCE [LARGE SCALE GENOMIC DNA]</scope>
    <source>
        <strain evidence="1 2">DSM 45184</strain>
    </source>
</reference>
<dbReference type="AlphaFoldDB" id="A0A316EQY3"/>
<gene>
    <name evidence="1" type="ORF">BC793_1262</name>
</gene>
<sequence>MCRREPQSLHKSRLATIRFSKLIREELCGDSATSAAGRRPPVTSITMELTQIRPRPLAPVTATLRAMFGTSTEVPGLAPDLVVRDLAGWTPTARLADVHADTLLDAARRRWNAQPHAAAALAWKAYTYWLALPAVLGWASARRVPLLTATDTLMRFDDPRPLITLGMRPDIPVAVLPHDPLALSGLPQVKVVADEEALLTEFRRSLLDQHLTPLLDALHGRVRLGKRTLLGSLASGIAYGVLRSADTVPGSSADTIDRLLGAFGVRDLIELHPGHQGKLEVQRKTCCLAFTLPQPKVCPGCCIKTA</sequence>
<comment type="caution">
    <text evidence="1">The sequence shown here is derived from an EMBL/GenBank/DDBJ whole genome shotgun (WGS) entry which is preliminary data.</text>
</comment>
<name>A0A316EQY3_9ACTN</name>
<evidence type="ECO:0000313" key="2">
    <source>
        <dbReference type="Proteomes" id="UP000245697"/>
    </source>
</evidence>
<dbReference type="Proteomes" id="UP000245697">
    <property type="component" value="Unassembled WGS sequence"/>
</dbReference>
<keyword evidence="2" id="KW-1185">Reference proteome</keyword>
<proteinExistence type="predicted"/>
<evidence type="ECO:0000313" key="1">
    <source>
        <dbReference type="EMBL" id="PWK34611.1"/>
    </source>
</evidence>
<organism evidence="1 2">
    <name type="scientific">Actinoplanes xinjiangensis</name>
    <dbReference type="NCBI Taxonomy" id="512350"/>
    <lineage>
        <taxon>Bacteria</taxon>
        <taxon>Bacillati</taxon>
        <taxon>Actinomycetota</taxon>
        <taxon>Actinomycetes</taxon>
        <taxon>Micromonosporales</taxon>
        <taxon>Micromonosporaceae</taxon>
        <taxon>Actinoplanes</taxon>
    </lineage>
</organism>
<accession>A0A316EQY3</accession>